<name>A0A1M6YEB9_9FLAO</name>
<reference evidence="2" key="1">
    <citation type="submission" date="2016-11" db="EMBL/GenBank/DDBJ databases">
        <authorList>
            <person name="Varghese N."/>
            <person name="Submissions S."/>
        </authorList>
    </citation>
    <scope>NUCLEOTIDE SEQUENCE [LARGE SCALE GENOMIC DNA]</scope>
    <source>
        <strain evidence="2">DSM 26899</strain>
    </source>
</reference>
<accession>A0A1M6YEB9</accession>
<dbReference type="EMBL" id="FRAV01000013">
    <property type="protein sequence ID" value="SHL16375.1"/>
    <property type="molecule type" value="Genomic_DNA"/>
</dbReference>
<dbReference type="STRING" id="1302687.SAMN05444267_101310"/>
<dbReference type="Gene3D" id="3.40.1420.30">
    <property type="match status" value="1"/>
</dbReference>
<sequence>MTGKAIRKSILSYITRNHAGSWIASIEEKYNAYKINLMNGSSLIFDAKGKYIKTNS</sequence>
<protein>
    <recommendedName>
        <fullName evidence="3">Beta-lactamase-inhibitor-like, PepSY-like</fullName>
    </recommendedName>
</protein>
<keyword evidence="2" id="KW-1185">Reference proteome</keyword>
<dbReference type="AlphaFoldDB" id="A0A1M6YEB9"/>
<proteinExistence type="predicted"/>
<dbReference type="SUPFAM" id="SSF160574">
    <property type="entry name" value="BT0923-like"/>
    <property type="match status" value="1"/>
</dbReference>
<evidence type="ECO:0008006" key="3">
    <source>
        <dbReference type="Google" id="ProtNLM"/>
    </source>
</evidence>
<organism evidence="1 2">
    <name type="scientific">Chryseobacterium polytrichastri</name>
    <dbReference type="NCBI Taxonomy" id="1302687"/>
    <lineage>
        <taxon>Bacteria</taxon>
        <taxon>Pseudomonadati</taxon>
        <taxon>Bacteroidota</taxon>
        <taxon>Flavobacteriia</taxon>
        <taxon>Flavobacteriales</taxon>
        <taxon>Weeksellaceae</taxon>
        <taxon>Chryseobacterium group</taxon>
        <taxon>Chryseobacterium</taxon>
    </lineage>
</organism>
<evidence type="ECO:0000313" key="2">
    <source>
        <dbReference type="Proteomes" id="UP000184364"/>
    </source>
</evidence>
<dbReference type="Proteomes" id="UP000184364">
    <property type="component" value="Unassembled WGS sequence"/>
</dbReference>
<gene>
    <name evidence="1" type="ORF">SAMN05444267_101310</name>
</gene>
<evidence type="ECO:0000313" key="1">
    <source>
        <dbReference type="EMBL" id="SHL16375.1"/>
    </source>
</evidence>